<reference evidence="3" key="1">
    <citation type="journal article" date="2023" name="Mol. Phylogenet. Evol.">
        <title>Genome-scale phylogeny and comparative genomics of the fungal order Sordariales.</title>
        <authorList>
            <person name="Hensen N."/>
            <person name="Bonometti L."/>
            <person name="Westerberg I."/>
            <person name="Brannstrom I.O."/>
            <person name="Guillou S."/>
            <person name="Cros-Aarteil S."/>
            <person name="Calhoun S."/>
            <person name="Haridas S."/>
            <person name="Kuo A."/>
            <person name="Mondo S."/>
            <person name="Pangilinan J."/>
            <person name="Riley R."/>
            <person name="LaButti K."/>
            <person name="Andreopoulos B."/>
            <person name="Lipzen A."/>
            <person name="Chen C."/>
            <person name="Yan M."/>
            <person name="Daum C."/>
            <person name="Ng V."/>
            <person name="Clum A."/>
            <person name="Steindorff A."/>
            <person name="Ohm R.A."/>
            <person name="Martin F."/>
            <person name="Silar P."/>
            <person name="Natvig D.O."/>
            <person name="Lalanne C."/>
            <person name="Gautier V."/>
            <person name="Ament-Velasquez S.L."/>
            <person name="Kruys A."/>
            <person name="Hutchinson M.I."/>
            <person name="Powell A.J."/>
            <person name="Barry K."/>
            <person name="Miller A.N."/>
            <person name="Grigoriev I.V."/>
            <person name="Debuchy R."/>
            <person name="Gladieux P."/>
            <person name="Hiltunen Thoren M."/>
            <person name="Johannesson H."/>
        </authorList>
    </citation>
    <scope>NUCLEOTIDE SEQUENCE</scope>
    <source>
        <strain evidence="3">CBS 508.74</strain>
    </source>
</reference>
<name>A0AAN6QKR8_9PEZI</name>
<accession>A0AAN6QKR8</accession>
<evidence type="ECO:0000256" key="1">
    <source>
        <dbReference type="SAM" id="SignalP"/>
    </source>
</evidence>
<sequence length="335" mass="34310">MKPSTFVSQLATALAAIPLCSATGNHDGGGDSGCCKFTLSSEDPFACPAGQLEDGQIRLNGTYPTSTFCIGPDGGITDERGFGCIVTEPPTTQIQCDQGKAPAKGFSISPDNTLLYNGSPKFFACPATDTEWNIYVSPNFGQLKCTPITLKTSGCGTSKPPTSSCPAQQPPATVTVTSWQTVGQTITQAITQTITQATTQTVTRATTETTTCTVTETKTETTTTTTAELVTEIATVTDTLTMCSSSTSSPRHCSRCTKTPAAPTSNTTTTSSYGGCAKPGCGGGHGGGGGGHGSTGMLTVTRTGDIWPPISTQTAGVTGGGVGGRRGIGRRWLGW</sequence>
<dbReference type="RefSeq" id="XP_064667794.1">
    <property type="nucleotide sequence ID" value="XM_064809118.1"/>
</dbReference>
<dbReference type="EMBL" id="MU853351">
    <property type="protein sequence ID" value="KAK4110224.1"/>
    <property type="molecule type" value="Genomic_DNA"/>
</dbReference>
<evidence type="ECO:0000313" key="3">
    <source>
        <dbReference type="EMBL" id="KAK4110224.1"/>
    </source>
</evidence>
<dbReference type="AlphaFoldDB" id="A0AAN6QKR8"/>
<dbReference type="PANTHER" id="PTHR39613:SF1">
    <property type="entry name" value="ANCHORED CELL WALL PROTEIN, PUTATIVE (AFU_ORTHOLOGUE AFUA_4G08960)-RELATED"/>
    <property type="match status" value="1"/>
</dbReference>
<organism evidence="3 4">
    <name type="scientific">Canariomyces notabilis</name>
    <dbReference type="NCBI Taxonomy" id="2074819"/>
    <lineage>
        <taxon>Eukaryota</taxon>
        <taxon>Fungi</taxon>
        <taxon>Dikarya</taxon>
        <taxon>Ascomycota</taxon>
        <taxon>Pezizomycotina</taxon>
        <taxon>Sordariomycetes</taxon>
        <taxon>Sordariomycetidae</taxon>
        <taxon>Sordariales</taxon>
        <taxon>Chaetomiaceae</taxon>
        <taxon>Canariomyces</taxon>
    </lineage>
</organism>
<feature type="domain" description="Cell wall mannoprotein PIR1-like C-terminal" evidence="2">
    <location>
        <begin position="74"/>
        <end position="148"/>
    </location>
</feature>
<reference evidence="3" key="2">
    <citation type="submission" date="2023-05" db="EMBL/GenBank/DDBJ databases">
        <authorList>
            <consortium name="Lawrence Berkeley National Laboratory"/>
            <person name="Steindorff A."/>
            <person name="Hensen N."/>
            <person name="Bonometti L."/>
            <person name="Westerberg I."/>
            <person name="Brannstrom I.O."/>
            <person name="Guillou S."/>
            <person name="Cros-Aarteil S."/>
            <person name="Calhoun S."/>
            <person name="Haridas S."/>
            <person name="Kuo A."/>
            <person name="Mondo S."/>
            <person name="Pangilinan J."/>
            <person name="Riley R."/>
            <person name="Labutti K."/>
            <person name="Andreopoulos B."/>
            <person name="Lipzen A."/>
            <person name="Chen C."/>
            <person name="Yanf M."/>
            <person name="Daum C."/>
            <person name="Ng V."/>
            <person name="Clum A."/>
            <person name="Ohm R."/>
            <person name="Martin F."/>
            <person name="Silar P."/>
            <person name="Natvig D."/>
            <person name="Lalanne C."/>
            <person name="Gautier V."/>
            <person name="Ament-Velasquez S.L."/>
            <person name="Kruys A."/>
            <person name="Hutchinson M.I."/>
            <person name="Powell A.J."/>
            <person name="Barry K."/>
            <person name="Miller A.N."/>
            <person name="Grigoriev I.V."/>
            <person name="Debuchy R."/>
            <person name="Gladieux P."/>
            <person name="Thoren M.H."/>
            <person name="Johannesson H."/>
        </authorList>
    </citation>
    <scope>NUCLEOTIDE SEQUENCE</scope>
    <source>
        <strain evidence="3">CBS 508.74</strain>
    </source>
</reference>
<dbReference type="GeneID" id="89933241"/>
<dbReference type="Proteomes" id="UP001302812">
    <property type="component" value="Unassembled WGS sequence"/>
</dbReference>
<feature type="chain" id="PRO_5042861284" description="Cell wall mannoprotein PIR1-like C-terminal domain-containing protein" evidence="1">
    <location>
        <begin position="23"/>
        <end position="335"/>
    </location>
</feature>
<keyword evidence="1" id="KW-0732">Signal</keyword>
<proteinExistence type="predicted"/>
<comment type="caution">
    <text evidence="3">The sequence shown here is derived from an EMBL/GenBank/DDBJ whole genome shotgun (WGS) entry which is preliminary data.</text>
</comment>
<dbReference type="PANTHER" id="PTHR39613">
    <property type="entry name" value="ANCHORED CELL WALL PROTEIN, PUTATIVE (AFU_ORTHOLOGUE AFUA_4G08960)-RELATED"/>
    <property type="match status" value="1"/>
</dbReference>
<keyword evidence="4" id="KW-1185">Reference proteome</keyword>
<gene>
    <name evidence="3" type="ORF">N656DRAFT_284834</name>
</gene>
<evidence type="ECO:0000259" key="2">
    <source>
        <dbReference type="Pfam" id="PF22799"/>
    </source>
</evidence>
<dbReference type="InterPro" id="IPR054508">
    <property type="entry name" value="PIR1-like_C"/>
</dbReference>
<evidence type="ECO:0000313" key="4">
    <source>
        <dbReference type="Proteomes" id="UP001302812"/>
    </source>
</evidence>
<dbReference type="Pfam" id="PF22799">
    <property type="entry name" value="PIR1-like_C"/>
    <property type="match status" value="1"/>
</dbReference>
<protein>
    <recommendedName>
        <fullName evidence="2">Cell wall mannoprotein PIR1-like C-terminal domain-containing protein</fullName>
    </recommendedName>
</protein>
<feature type="signal peptide" evidence="1">
    <location>
        <begin position="1"/>
        <end position="22"/>
    </location>
</feature>